<keyword evidence="2" id="KW-1185">Reference proteome</keyword>
<accession>A0A2P8G0Q4</accession>
<evidence type="ECO:0000313" key="2">
    <source>
        <dbReference type="Proteomes" id="UP000240978"/>
    </source>
</evidence>
<comment type="caution">
    <text evidence="1">The sequence shown here is derived from an EMBL/GenBank/DDBJ whole genome shotgun (WGS) entry which is preliminary data.</text>
</comment>
<reference evidence="1 2" key="1">
    <citation type="submission" date="2018-03" db="EMBL/GenBank/DDBJ databases">
        <title>Genomic Encyclopedia of Archaeal and Bacterial Type Strains, Phase II (KMG-II): from individual species to whole genera.</title>
        <authorList>
            <person name="Goeker M."/>
        </authorList>
    </citation>
    <scope>NUCLEOTIDE SEQUENCE [LARGE SCALE GENOMIC DNA]</scope>
    <source>
        <strain evidence="1 2">DSM 18107</strain>
    </source>
</reference>
<organism evidence="1 2">
    <name type="scientific">Chitinophaga ginsengisoli</name>
    <dbReference type="NCBI Taxonomy" id="363837"/>
    <lineage>
        <taxon>Bacteria</taxon>
        <taxon>Pseudomonadati</taxon>
        <taxon>Bacteroidota</taxon>
        <taxon>Chitinophagia</taxon>
        <taxon>Chitinophagales</taxon>
        <taxon>Chitinophagaceae</taxon>
        <taxon>Chitinophaga</taxon>
    </lineage>
</organism>
<gene>
    <name evidence="1" type="ORF">CLV42_10997</name>
</gene>
<dbReference type="EMBL" id="PYGK01000009">
    <property type="protein sequence ID" value="PSL27563.1"/>
    <property type="molecule type" value="Genomic_DNA"/>
</dbReference>
<dbReference type="OrthoDB" id="654620at2"/>
<proteinExistence type="predicted"/>
<name>A0A2P8G0Q4_9BACT</name>
<dbReference type="AlphaFoldDB" id="A0A2P8G0Q4"/>
<dbReference type="RefSeq" id="WP_106603914.1">
    <property type="nucleotide sequence ID" value="NZ_PYGK01000009.1"/>
</dbReference>
<dbReference type="Proteomes" id="UP000240978">
    <property type="component" value="Unassembled WGS sequence"/>
</dbReference>
<evidence type="ECO:0000313" key="1">
    <source>
        <dbReference type="EMBL" id="PSL27563.1"/>
    </source>
</evidence>
<sequence length="270" mass="30053">MGFDLLTEIYFRHGFFADNCLRDIRVLIPQDTALDMRRYEILFRRMPDRFVLLFNNSSADQRGVLLQERLTLTFDLQLLDPFFYNYTGLSQTDIPGSILLFSNADVHAPGKLHAQDVVTASEVVAFEHQGAVISARPFGRIILQLTPDLSNGYEISFAARATRWCYYLMSANLAALSEPAIIDTSSNFHFTGPQAVTLPDGARASVFVSEETIALAQRPLHTFQLVDSVGIGGLHRTVIPALPSPDIQTISAAGIPGYDRTQAYSEIFLY</sequence>
<protein>
    <submittedName>
        <fullName evidence="1">Uncharacterized protein</fullName>
    </submittedName>
</protein>